<name>A0A285HR99_9ACTN</name>
<gene>
    <name evidence="2" type="ORF">SAMN05421748_10558</name>
</gene>
<keyword evidence="1" id="KW-0812">Transmembrane</keyword>
<feature type="transmembrane region" description="Helical" evidence="1">
    <location>
        <begin position="38"/>
        <end position="56"/>
    </location>
</feature>
<keyword evidence="3" id="KW-1185">Reference proteome</keyword>
<dbReference type="RefSeq" id="WP_097320420.1">
    <property type="nucleotide sequence ID" value="NZ_OBDY01000005.1"/>
</dbReference>
<sequence>MTIDETVTTTPETPRQRLRETIASGASKAPAAVRRNKVPAAGALAAVGGVIAVLLVRRRAARAKARSRWVPARFQR</sequence>
<keyword evidence="1" id="KW-1133">Transmembrane helix</keyword>
<reference evidence="2 3" key="1">
    <citation type="submission" date="2017-09" db="EMBL/GenBank/DDBJ databases">
        <authorList>
            <person name="Ehlers B."/>
            <person name="Leendertz F.H."/>
        </authorList>
    </citation>
    <scope>NUCLEOTIDE SEQUENCE [LARGE SCALE GENOMIC DNA]</scope>
    <source>
        <strain evidence="2 3">CGMCC 4.6857</strain>
    </source>
</reference>
<dbReference type="EMBL" id="OBDY01000005">
    <property type="protein sequence ID" value="SNY37241.1"/>
    <property type="molecule type" value="Genomic_DNA"/>
</dbReference>
<evidence type="ECO:0000313" key="2">
    <source>
        <dbReference type="EMBL" id="SNY37241.1"/>
    </source>
</evidence>
<evidence type="ECO:0000313" key="3">
    <source>
        <dbReference type="Proteomes" id="UP000219612"/>
    </source>
</evidence>
<accession>A0A285HR99</accession>
<keyword evidence="1" id="KW-0472">Membrane</keyword>
<dbReference type="Proteomes" id="UP000219612">
    <property type="component" value="Unassembled WGS sequence"/>
</dbReference>
<evidence type="ECO:0000256" key="1">
    <source>
        <dbReference type="SAM" id="Phobius"/>
    </source>
</evidence>
<proteinExistence type="predicted"/>
<protein>
    <submittedName>
        <fullName evidence="2">Uncharacterized protein</fullName>
    </submittedName>
</protein>
<dbReference type="AlphaFoldDB" id="A0A285HR99"/>
<organism evidence="2 3">
    <name type="scientific">Paractinoplanes atraurantiacus</name>
    <dbReference type="NCBI Taxonomy" id="1036182"/>
    <lineage>
        <taxon>Bacteria</taxon>
        <taxon>Bacillati</taxon>
        <taxon>Actinomycetota</taxon>
        <taxon>Actinomycetes</taxon>
        <taxon>Micromonosporales</taxon>
        <taxon>Micromonosporaceae</taxon>
        <taxon>Paractinoplanes</taxon>
    </lineage>
</organism>